<evidence type="ECO:0000313" key="2">
    <source>
        <dbReference type="Proteomes" id="UP000193067"/>
    </source>
</evidence>
<name>A0A1Y2IXF4_TRAC3</name>
<gene>
    <name evidence="1" type="ORF">PYCCODRAFT_1432307</name>
</gene>
<organism evidence="1 2">
    <name type="scientific">Trametes coccinea (strain BRFM310)</name>
    <name type="common">Pycnoporus coccineus</name>
    <dbReference type="NCBI Taxonomy" id="1353009"/>
    <lineage>
        <taxon>Eukaryota</taxon>
        <taxon>Fungi</taxon>
        <taxon>Dikarya</taxon>
        <taxon>Basidiomycota</taxon>
        <taxon>Agaricomycotina</taxon>
        <taxon>Agaricomycetes</taxon>
        <taxon>Polyporales</taxon>
        <taxon>Polyporaceae</taxon>
        <taxon>Trametes</taxon>
    </lineage>
</organism>
<dbReference type="EMBL" id="KZ084092">
    <property type="protein sequence ID" value="OSD05767.1"/>
    <property type="molecule type" value="Genomic_DNA"/>
</dbReference>
<accession>A0A1Y2IXF4</accession>
<evidence type="ECO:0000313" key="1">
    <source>
        <dbReference type="EMBL" id="OSD05767.1"/>
    </source>
</evidence>
<dbReference type="Proteomes" id="UP000193067">
    <property type="component" value="Unassembled WGS sequence"/>
</dbReference>
<reference evidence="1 2" key="1">
    <citation type="journal article" date="2015" name="Biotechnol. Biofuels">
        <title>Enhanced degradation of softwood versus hardwood by the white-rot fungus Pycnoporus coccineus.</title>
        <authorList>
            <person name="Couturier M."/>
            <person name="Navarro D."/>
            <person name="Chevret D."/>
            <person name="Henrissat B."/>
            <person name="Piumi F."/>
            <person name="Ruiz-Duenas F.J."/>
            <person name="Martinez A.T."/>
            <person name="Grigoriev I.V."/>
            <person name="Riley R."/>
            <person name="Lipzen A."/>
            <person name="Berrin J.G."/>
            <person name="Master E.R."/>
            <person name="Rosso M.N."/>
        </authorList>
    </citation>
    <scope>NUCLEOTIDE SEQUENCE [LARGE SCALE GENOMIC DNA]</scope>
    <source>
        <strain evidence="1 2">BRFM310</strain>
    </source>
</reference>
<sequence length="116" mass="12844">MSIFLAADLLLSHPHTPIHHPALSAQRAVRVGLCLGVFAFATYRIRPSLARVWASSSTNIAVPGQMTQRMIDLDSDPFALLQSNRENASVRGAYTAAYHYRQRSGAISFSVYEYMS</sequence>
<keyword evidence="2" id="KW-1185">Reference proteome</keyword>
<dbReference type="AlphaFoldDB" id="A0A1Y2IXF4"/>
<protein>
    <submittedName>
        <fullName evidence="1">Uncharacterized protein</fullName>
    </submittedName>
</protein>
<proteinExistence type="predicted"/>